<dbReference type="InterPro" id="IPR050109">
    <property type="entry name" value="HTH-type_TetR-like_transc_reg"/>
</dbReference>
<dbReference type="InterPro" id="IPR009057">
    <property type="entry name" value="Homeodomain-like_sf"/>
</dbReference>
<dbReference type="SUPFAM" id="SSF48498">
    <property type="entry name" value="Tetracyclin repressor-like, C-terminal domain"/>
    <property type="match status" value="1"/>
</dbReference>
<dbReference type="Pfam" id="PF13977">
    <property type="entry name" value="TetR_C_6"/>
    <property type="match status" value="1"/>
</dbReference>
<evidence type="ECO:0000256" key="3">
    <source>
        <dbReference type="ARBA" id="ARBA00023125"/>
    </source>
</evidence>
<keyword evidence="4" id="KW-0804">Transcription</keyword>
<evidence type="ECO:0000256" key="4">
    <source>
        <dbReference type="ARBA" id="ARBA00023163"/>
    </source>
</evidence>
<dbReference type="InterPro" id="IPR036271">
    <property type="entry name" value="Tet_transcr_reg_TetR-rel_C_sf"/>
</dbReference>
<keyword evidence="1" id="KW-0678">Repressor</keyword>
<gene>
    <name evidence="7" type="primary">acrR</name>
    <name evidence="7" type="ORF">GCM10017667_03050</name>
</gene>
<evidence type="ECO:0000313" key="8">
    <source>
        <dbReference type="Proteomes" id="UP000632849"/>
    </source>
</evidence>
<evidence type="ECO:0000313" key="7">
    <source>
        <dbReference type="EMBL" id="GHF78989.1"/>
    </source>
</evidence>
<dbReference type="GeneID" id="95663315"/>
<keyword evidence="8" id="KW-1185">Reference proteome</keyword>
<dbReference type="InterPro" id="IPR039538">
    <property type="entry name" value="BetI_C"/>
</dbReference>
<keyword evidence="2" id="KW-0805">Transcription regulation</keyword>
<protein>
    <submittedName>
        <fullName evidence="7">TetR family transcriptional regulator</fullName>
    </submittedName>
</protein>
<name>A0A919BAJ6_STRFL</name>
<dbReference type="PANTHER" id="PTHR30055">
    <property type="entry name" value="HTH-TYPE TRANSCRIPTIONAL REGULATOR RUTR"/>
    <property type="match status" value="1"/>
</dbReference>
<dbReference type="EMBL" id="BNBE01000001">
    <property type="protein sequence ID" value="GHF78989.1"/>
    <property type="molecule type" value="Genomic_DNA"/>
</dbReference>
<dbReference type="PANTHER" id="PTHR30055:SF219">
    <property type="entry name" value="TRANSCRIPTIONAL REGULATORY PROTEIN"/>
    <property type="match status" value="1"/>
</dbReference>
<dbReference type="GO" id="GO:0003700">
    <property type="term" value="F:DNA-binding transcription factor activity"/>
    <property type="evidence" value="ECO:0007669"/>
    <property type="project" value="TreeGrafter"/>
</dbReference>
<dbReference type="AlphaFoldDB" id="A0A919BAJ6"/>
<dbReference type="PRINTS" id="PR00455">
    <property type="entry name" value="HTHTETR"/>
</dbReference>
<evidence type="ECO:0000256" key="2">
    <source>
        <dbReference type="ARBA" id="ARBA00023015"/>
    </source>
</evidence>
<dbReference type="Gene3D" id="1.10.357.10">
    <property type="entry name" value="Tetracycline Repressor, domain 2"/>
    <property type="match status" value="1"/>
</dbReference>
<comment type="caution">
    <text evidence="7">The sequence shown here is derived from an EMBL/GenBank/DDBJ whole genome shotgun (WGS) entry which is preliminary data.</text>
</comment>
<sequence length="203" mass="21653">MGNREDLLVGAKKCLYERGYARTTARDIVAASGANLASIGYHFGSKEALLSAAVIEAFEEWGQELRRILEEAADPTVDAAWERVTEFFVTHRPLLLASIEAFAQADRVPGLREQLAEMYERARMALAAPLTPHLGDSAADRTLWLVGSFHLALVSGLGLQWLLDPEKAPTGEELAQAMRIFVGAVGPAGAPPAGSPVGAGTAD</sequence>
<dbReference type="InterPro" id="IPR001647">
    <property type="entry name" value="HTH_TetR"/>
</dbReference>
<feature type="domain" description="HTH tetR-type" evidence="6">
    <location>
        <begin position="1"/>
        <end position="61"/>
    </location>
</feature>
<dbReference type="Pfam" id="PF00440">
    <property type="entry name" value="TetR_N"/>
    <property type="match status" value="1"/>
</dbReference>
<evidence type="ECO:0000259" key="6">
    <source>
        <dbReference type="PROSITE" id="PS50977"/>
    </source>
</evidence>
<reference evidence="7" key="2">
    <citation type="submission" date="2020-09" db="EMBL/GenBank/DDBJ databases">
        <authorList>
            <person name="Sun Q."/>
            <person name="Ohkuma M."/>
        </authorList>
    </citation>
    <scope>NUCLEOTIDE SEQUENCE</scope>
    <source>
        <strain evidence="7">JCM 4122</strain>
    </source>
</reference>
<dbReference type="GO" id="GO:0000976">
    <property type="term" value="F:transcription cis-regulatory region binding"/>
    <property type="evidence" value="ECO:0007669"/>
    <property type="project" value="TreeGrafter"/>
</dbReference>
<reference evidence="7" key="1">
    <citation type="journal article" date="2014" name="Int. J. Syst. Evol. Microbiol.">
        <title>Complete genome sequence of Corynebacterium casei LMG S-19264T (=DSM 44701T), isolated from a smear-ripened cheese.</title>
        <authorList>
            <consortium name="US DOE Joint Genome Institute (JGI-PGF)"/>
            <person name="Walter F."/>
            <person name="Albersmeier A."/>
            <person name="Kalinowski J."/>
            <person name="Ruckert C."/>
        </authorList>
    </citation>
    <scope>NUCLEOTIDE SEQUENCE</scope>
    <source>
        <strain evidence="7">JCM 4122</strain>
    </source>
</reference>
<keyword evidence="3 5" id="KW-0238">DNA-binding</keyword>
<organism evidence="7 8">
    <name type="scientific">Streptomyces filamentosus</name>
    <name type="common">Streptomyces roseosporus</name>
    <dbReference type="NCBI Taxonomy" id="67294"/>
    <lineage>
        <taxon>Bacteria</taxon>
        <taxon>Bacillati</taxon>
        <taxon>Actinomycetota</taxon>
        <taxon>Actinomycetes</taxon>
        <taxon>Kitasatosporales</taxon>
        <taxon>Streptomycetaceae</taxon>
        <taxon>Streptomyces</taxon>
    </lineage>
</organism>
<dbReference type="Proteomes" id="UP000632849">
    <property type="component" value="Unassembled WGS sequence"/>
</dbReference>
<dbReference type="RefSeq" id="WP_150235424.1">
    <property type="nucleotide sequence ID" value="NZ_BNBE01000001.1"/>
</dbReference>
<evidence type="ECO:0000256" key="1">
    <source>
        <dbReference type="ARBA" id="ARBA00022491"/>
    </source>
</evidence>
<dbReference type="PROSITE" id="PS50977">
    <property type="entry name" value="HTH_TETR_2"/>
    <property type="match status" value="1"/>
</dbReference>
<proteinExistence type="predicted"/>
<feature type="DNA-binding region" description="H-T-H motif" evidence="5">
    <location>
        <begin position="24"/>
        <end position="43"/>
    </location>
</feature>
<accession>A0A919BAJ6</accession>
<evidence type="ECO:0000256" key="5">
    <source>
        <dbReference type="PROSITE-ProRule" id="PRU00335"/>
    </source>
</evidence>
<dbReference type="SUPFAM" id="SSF46689">
    <property type="entry name" value="Homeodomain-like"/>
    <property type="match status" value="1"/>
</dbReference>